<organism evidence="4 5">
    <name type="scientific">Quercus suber</name>
    <name type="common">Cork oak</name>
    <dbReference type="NCBI Taxonomy" id="58331"/>
    <lineage>
        <taxon>Eukaryota</taxon>
        <taxon>Viridiplantae</taxon>
        <taxon>Streptophyta</taxon>
        <taxon>Embryophyta</taxon>
        <taxon>Tracheophyta</taxon>
        <taxon>Spermatophyta</taxon>
        <taxon>Magnoliopsida</taxon>
        <taxon>eudicotyledons</taxon>
        <taxon>Gunneridae</taxon>
        <taxon>Pentapetalae</taxon>
        <taxon>rosids</taxon>
        <taxon>fabids</taxon>
        <taxon>Fagales</taxon>
        <taxon>Fagaceae</taxon>
        <taxon>Quercus</taxon>
    </lineage>
</organism>
<evidence type="ECO:0000256" key="2">
    <source>
        <dbReference type="ARBA" id="ARBA00022801"/>
    </source>
</evidence>
<protein>
    <submittedName>
        <fullName evidence="4">Protein nen1</fullName>
    </submittedName>
</protein>
<gene>
    <name evidence="4" type="primary">NEN1_3</name>
    <name evidence="4" type="ORF">CFP56_006484</name>
</gene>
<keyword evidence="5" id="KW-1185">Reference proteome</keyword>
<evidence type="ECO:0000313" key="5">
    <source>
        <dbReference type="Proteomes" id="UP000237347"/>
    </source>
</evidence>
<dbReference type="PANTHER" id="PTHR30231">
    <property type="entry name" value="DNA POLYMERASE III SUBUNIT EPSILON"/>
    <property type="match status" value="1"/>
</dbReference>
<dbReference type="Proteomes" id="UP000237347">
    <property type="component" value="Unassembled WGS sequence"/>
</dbReference>
<name>A0AAW0IEM4_QUESU</name>
<evidence type="ECO:0000256" key="3">
    <source>
        <dbReference type="ARBA" id="ARBA00022839"/>
    </source>
</evidence>
<reference evidence="4 5" key="1">
    <citation type="journal article" date="2018" name="Sci. Data">
        <title>The draft genome sequence of cork oak.</title>
        <authorList>
            <person name="Ramos A.M."/>
            <person name="Usie A."/>
            <person name="Barbosa P."/>
            <person name="Barros P.M."/>
            <person name="Capote T."/>
            <person name="Chaves I."/>
            <person name="Simoes F."/>
            <person name="Abreu I."/>
            <person name="Carrasquinho I."/>
            <person name="Faro C."/>
            <person name="Guimaraes J.B."/>
            <person name="Mendonca D."/>
            <person name="Nobrega F."/>
            <person name="Rodrigues L."/>
            <person name="Saibo N.J.M."/>
            <person name="Varela M.C."/>
            <person name="Egas C."/>
            <person name="Matos J."/>
            <person name="Miguel C.M."/>
            <person name="Oliveira M.M."/>
            <person name="Ricardo C.P."/>
            <person name="Goncalves S."/>
        </authorList>
    </citation>
    <scope>NUCLEOTIDE SEQUENCE [LARGE SCALE GENOMIC DNA]</scope>
    <source>
        <strain evidence="5">cv. HL8</strain>
    </source>
</reference>
<comment type="caution">
    <text evidence="4">The sequence shown here is derived from an EMBL/GenBank/DDBJ whole genome shotgun (WGS) entry which is preliminary data.</text>
</comment>
<feature type="non-terminal residue" evidence="4">
    <location>
        <position position="95"/>
    </location>
</feature>
<dbReference type="EMBL" id="PKMF04001362">
    <property type="protein sequence ID" value="KAK7812866.1"/>
    <property type="molecule type" value="Genomic_DNA"/>
</dbReference>
<proteinExistence type="predicted"/>
<keyword evidence="2" id="KW-0378">Hydrolase</keyword>
<dbReference type="GO" id="GO:0008408">
    <property type="term" value="F:3'-5' exonuclease activity"/>
    <property type="evidence" value="ECO:0007669"/>
    <property type="project" value="TreeGrafter"/>
</dbReference>
<dbReference type="AlphaFoldDB" id="A0AAW0IEM4"/>
<sequence length="95" mass="10326">MGSSSREERSEIAFFDVETTVPTRPGQRFALLEFGAILVCPRKLVELQSYSTLVKPADLSLISSCPYAAMVSLPTPSFPPLPSSKSPIRFTTSST</sequence>
<accession>A0AAW0IEM4</accession>
<dbReference type="PANTHER" id="PTHR30231:SF4">
    <property type="entry name" value="PROTEIN NEN2"/>
    <property type="match status" value="1"/>
</dbReference>
<evidence type="ECO:0000313" key="4">
    <source>
        <dbReference type="EMBL" id="KAK7812866.1"/>
    </source>
</evidence>
<evidence type="ECO:0000256" key="1">
    <source>
        <dbReference type="ARBA" id="ARBA00022722"/>
    </source>
</evidence>
<keyword evidence="1" id="KW-0540">Nuclease</keyword>
<keyword evidence="3" id="KW-0269">Exonuclease</keyword>